<feature type="domain" description="ABC transporter" evidence="11">
    <location>
        <begin position="1234"/>
        <end position="1463"/>
    </location>
</feature>
<dbReference type="Gene3D" id="3.40.50.300">
    <property type="entry name" value="P-loop containing nucleotide triphosphate hydrolases"/>
    <property type="match status" value="2"/>
</dbReference>
<dbReference type="GeneID" id="115629354"/>
<dbReference type="InterPro" id="IPR013525">
    <property type="entry name" value="ABC2_TM"/>
</dbReference>
<feature type="transmembrane region" description="Helical" evidence="10">
    <location>
        <begin position="288"/>
        <end position="309"/>
    </location>
</feature>
<feature type="transmembrane region" description="Helical" evidence="10">
    <location>
        <begin position="835"/>
        <end position="855"/>
    </location>
</feature>
<dbReference type="FunFam" id="3.40.50.300:FF:002275">
    <property type="entry name" value="ATP-binding cassette, subfamily A (ABC1), member 16"/>
    <property type="match status" value="1"/>
</dbReference>
<dbReference type="Pfam" id="PF00005">
    <property type="entry name" value="ABC_tran"/>
    <property type="match status" value="2"/>
</dbReference>
<evidence type="ECO:0000256" key="8">
    <source>
        <dbReference type="ARBA" id="ARBA00023136"/>
    </source>
</evidence>
<keyword evidence="8 10" id="KW-0472">Membrane</keyword>
<keyword evidence="4 10" id="KW-0812">Transmembrane</keyword>
<accession>A0A6J2U187</accession>
<dbReference type="PROSITE" id="PS50893">
    <property type="entry name" value="ABC_TRANSPORTER_2"/>
    <property type="match status" value="2"/>
</dbReference>
<dbReference type="PANTHER" id="PTHR19229">
    <property type="entry name" value="ATP-BINDING CASSETTE TRANSPORTER SUBFAMILY A ABCA"/>
    <property type="match status" value="1"/>
</dbReference>
<feature type="region of interest" description="Disordered" evidence="9">
    <location>
        <begin position="1471"/>
        <end position="1585"/>
    </location>
</feature>
<evidence type="ECO:0000256" key="2">
    <source>
        <dbReference type="ARBA" id="ARBA00008869"/>
    </source>
</evidence>
<evidence type="ECO:0000256" key="5">
    <source>
        <dbReference type="ARBA" id="ARBA00022741"/>
    </source>
</evidence>
<feature type="transmembrane region" description="Helical" evidence="10">
    <location>
        <begin position="1066"/>
        <end position="1087"/>
    </location>
</feature>
<feature type="compositionally biased region" description="Low complexity" evidence="9">
    <location>
        <begin position="1514"/>
        <end position="1525"/>
    </location>
</feature>
<dbReference type="GO" id="GO:0005319">
    <property type="term" value="F:lipid transporter activity"/>
    <property type="evidence" value="ECO:0007669"/>
    <property type="project" value="TreeGrafter"/>
</dbReference>
<evidence type="ECO:0000256" key="6">
    <source>
        <dbReference type="ARBA" id="ARBA00022840"/>
    </source>
</evidence>
<evidence type="ECO:0000256" key="7">
    <source>
        <dbReference type="ARBA" id="ARBA00022989"/>
    </source>
</evidence>
<evidence type="ECO:0000256" key="4">
    <source>
        <dbReference type="ARBA" id="ARBA00022692"/>
    </source>
</evidence>
<dbReference type="InterPro" id="IPR003593">
    <property type="entry name" value="AAA+_ATPase"/>
</dbReference>
<feature type="transmembrane region" description="Helical" evidence="10">
    <location>
        <begin position="236"/>
        <end position="253"/>
    </location>
</feature>
<dbReference type="Proteomes" id="UP000504634">
    <property type="component" value="Unplaced"/>
</dbReference>
<feature type="transmembrane region" description="Helical" evidence="10">
    <location>
        <begin position="315"/>
        <end position="332"/>
    </location>
</feature>
<keyword evidence="5" id="KW-0547">Nucleotide-binding</keyword>
<dbReference type="GO" id="GO:0016020">
    <property type="term" value="C:membrane"/>
    <property type="evidence" value="ECO:0007669"/>
    <property type="project" value="UniProtKB-SubCell"/>
</dbReference>
<feature type="transmembrane region" description="Helical" evidence="10">
    <location>
        <begin position="1163"/>
        <end position="1183"/>
    </location>
</feature>
<dbReference type="InterPro" id="IPR056264">
    <property type="entry name" value="R2_ABCA1-4-like"/>
</dbReference>
<dbReference type="RefSeq" id="XP_030381665.1">
    <property type="nucleotide sequence ID" value="XM_030525805.1"/>
</dbReference>
<name>A0A6J2U187_DROLE</name>
<feature type="transmembrane region" description="Helical" evidence="10">
    <location>
        <begin position="1099"/>
        <end position="1118"/>
    </location>
</feature>
<evidence type="ECO:0000256" key="1">
    <source>
        <dbReference type="ARBA" id="ARBA00004141"/>
    </source>
</evidence>
<dbReference type="PANTHER" id="PTHR19229:SF250">
    <property type="entry name" value="ABC TRANSPORTER DOMAIN-CONTAINING PROTEIN-RELATED"/>
    <property type="match status" value="1"/>
</dbReference>
<feature type="transmembrane region" description="Helical" evidence="10">
    <location>
        <begin position="383"/>
        <end position="406"/>
    </location>
</feature>
<dbReference type="InterPro" id="IPR026082">
    <property type="entry name" value="ABCA"/>
</dbReference>
<keyword evidence="6" id="KW-0067">ATP-binding</keyword>
<feature type="compositionally biased region" description="Basic and acidic residues" evidence="9">
    <location>
        <begin position="1555"/>
        <end position="1567"/>
    </location>
</feature>
<feature type="transmembrane region" description="Helical" evidence="10">
    <location>
        <begin position="1037"/>
        <end position="1060"/>
    </location>
</feature>
<dbReference type="Pfam" id="PF12698">
    <property type="entry name" value="ABC2_membrane_3"/>
    <property type="match status" value="2"/>
</dbReference>
<proteinExistence type="inferred from homology"/>
<feature type="transmembrane region" description="Helical" evidence="10">
    <location>
        <begin position="209"/>
        <end position="229"/>
    </location>
</feature>
<dbReference type="PROSITE" id="PS00211">
    <property type="entry name" value="ABC_TRANSPORTER_1"/>
    <property type="match status" value="1"/>
</dbReference>
<feature type="compositionally biased region" description="Basic and acidic residues" evidence="9">
    <location>
        <begin position="1526"/>
        <end position="1546"/>
    </location>
</feature>
<feature type="transmembrane region" description="Helical" evidence="10">
    <location>
        <begin position="995"/>
        <end position="1016"/>
    </location>
</feature>
<keyword evidence="7 10" id="KW-1133">Transmembrane helix</keyword>
<dbReference type="GO" id="GO:0016887">
    <property type="term" value="F:ATP hydrolysis activity"/>
    <property type="evidence" value="ECO:0007669"/>
    <property type="project" value="InterPro"/>
</dbReference>
<organism evidence="12 13">
    <name type="scientific">Drosophila lebanonensis</name>
    <name type="common">Fruit fly</name>
    <name type="synonym">Scaptodrosophila lebanonensis</name>
    <dbReference type="NCBI Taxonomy" id="7225"/>
    <lineage>
        <taxon>Eukaryota</taxon>
        <taxon>Metazoa</taxon>
        <taxon>Ecdysozoa</taxon>
        <taxon>Arthropoda</taxon>
        <taxon>Hexapoda</taxon>
        <taxon>Insecta</taxon>
        <taxon>Pterygota</taxon>
        <taxon>Neoptera</taxon>
        <taxon>Endopterygota</taxon>
        <taxon>Diptera</taxon>
        <taxon>Brachycera</taxon>
        <taxon>Muscomorpha</taxon>
        <taxon>Ephydroidea</taxon>
        <taxon>Drosophilidae</taxon>
        <taxon>Scaptodrosophila</taxon>
    </lineage>
</organism>
<dbReference type="InterPro" id="IPR027417">
    <property type="entry name" value="P-loop_NTPase"/>
</dbReference>
<evidence type="ECO:0000256" key="3">
    <source>
        <dbReference type="ARBA" id="ARBA00022448"/>
    </source>
</evidence>
<evidence type="ECO:0000256" key="9">
    <source>
        <dbReference type="SAM" id="MobiDB-lite"/>
    </source>
</evidence>
<keyword evidence="3" id="KW-0813">Transport</keyword>
<feature type="domain" description="ABC transporter" evidence="11">
    <location>
        <begin position="471"/>
        <end position="700"/>
    </location>
</feature>
<dbReference type="OrthoDB" id="6512918at2759"/>
<dbReference type="Pfam" id="PF23321">
    <property type="entry name" value="R1_ABCA1"/>
    <property type="match status" value="1"/>
</dbReference>
<reference evidence="13" key="1">
    <citation type="submission" date="2025-08" db="UniProtKB">
        <authorList>
            <consortium name="RefSeq"/>
        </authorList>
    </citation>
    <scope>IDENTIFICATION</scope>
    <source>
        <strain evidence="13">11010-0011.00</strain>
        <tissue evidence="13">Whole body</tissue>
    </source>
</reference>
<dbReference type="SUPFAM" id="SSF52540">
    <property type="entry name" value="P-loop containing nucleoside triphosphate hydrolases"/>
    <property type="match status" value="2"/>
</dbReference>
<feature type="transmembrane region" description="Helical" evidence="10">
    <location>
        <begin position="259"/>
        <end position="281"/>
    </location>
</feature>
<comment type="subcellular location">
    <subcellularLocation>
        <location evidence="1">Membrane</location>
        <topology evidence="1">Multi-pass membrane protein</topology>
    </subcellularLocation>
</comment>
<feature type="compositionally biased region" description="Polar residues" evidence="9">
    <location>
        <begin position="1494"/>
        <end position="1506"/>
    </location>
</feature>
<dbReference type="GO" id="GO:0140359">
    <property type="term" value="F:ABC-type transporter activity"/>
    <property type="evidence" value="ECO:0007669"/>
    <property type="project" value="InterPro"/>
</dbReference>
<evidence type="ECO:0000256" key="10">
    <source>
        <dbReference type="SAM" id="Phobius"/>
    </source>
</evidence>
<dbReference type="GO" id="GO:0005524">
    <property type="term" value="F:ATP binding"/>
    <property type="evidence" value="ECO:0007669"/>
    <property type="project" value="UniProtKB-KW"/>
</dbReference>
<sequence length="1667" mass="187672">MAHKCQLSLAIILPLVVAVLIGLLGSLVNLMDTGSEVQILPTAPFPADVVKERIFTRLESVIYSPKNPRIERVVKKAAETLKLTDLTGFDNDLEWANRLKSRLYTAGIAFDNALTDMKEFPSKIDITLSFPSMTIQPDVTESKDDALMPFDDFCLSIYCSGFLAVQDTLSRELLREKSPGKTIPTVLMQYFPLAHTAVDDFRGTFIKTAAFFLFVIHAYPCACVAQTLLVEKNKQLKVTLAIMGVAVWLHWLAWFIKWFLFLSIGAVVVALVWVVIGPFVFTSSVVILLILLVYLIHIISFAFLISAIFMSTMRGILVCYLLYIAQYVPYIATPYNAPDIAKIIECLLLNSGMCWAFTTVQDFERSRKKLGVGTLFTPIRESLSVGTVMILMLLGSLINVILCLYFEQIRPGNIGISRKWNFPFTRKFWCPRREPGDDKNGDWDEEKGVDVRRESIEQNFEAGPKGKTIIVQAQHLTKSFHGIKVVKNFSLNLYEDELTVLLGHNGAGKTTTIMMMTGTYKPTSGRVIINGYDMATAPEKARNSLSICPQHNVLFDDLTVEQHIKFFCTIKGLEKNETNKQIQKYVLLLDLKSKAMVRSRQLSGGMKRKLSICCALCGNTRVVFCDEPSTGLDPSARHDLWSVLQKEKTGRCILLTTHYMDEAEVLADRVAIMGDGELRGYGTTFFMQQNISAGYRLICVQLEDCDVDKVTTFLKRYIPKITLERTVGTDLIYRLPPQETSKFENMFKDLEKNLEDLRLYGFGLSPSTLADAFMTIGMTKNKLPDDSGKATTWGSQTGFQIRDDIKKKEGRKCMCCDHFPPMMRKKILHTYRKKGIFLTLTLLPVAIFLLTEIIGKLLPSEKESLKLDLTLFSNAMVMFHTTATKEPFKSIAERYKSLAESKGAKIKSMDSEIDEYTKDLIKDKLKAFKKSCVGGATITDKLMLAWINPAQAHSLPISHNLLYNAIAKVLVGDDMEIGITNRPIKRESPVKLSSIFASVTLIMAFDIAVFIILPVAERYSQTKLLQIVSGLAYWNYWLTHFVWDYLIYLAIALVFVIILLIDSQSFLFDIVILLILFGLAGLPFTYLNSMLFKLSTAAFIVYSILNLLIDNIAAILMMHPMYALAESSGIIAENINKLQSDQCVDNQKGCKDDLKSIMTWRPIHFLLIEAILYFAILMLLSVYSRRLQYCLGKLKPNTWSVAALADTKEKDKDVLKEEKRVSEMTEEDIEAQNLVLDHAVKAYGKLVAVREISLAVKAYECFGLLGLNGAGKTSTFNMIVGEQLIDSGNIYIKGISVKSNARKALRHVGYCPQVDTYWNFLTGRESLHIVFQLHRVQKADINNLVEQVAKYFQFREHLDKLVRNYSGGTKRKFTSALCALGSTLMCLDEPTTGIDPAATREIWDVLTRIRDCGKSLLLTSHSMEECEALCSRLAIMVNGQFCCLGSLQHIKSRFSMGMVIQIKVSDKDELDRAKANMKRESQARPDQPDIGKSKSASRSLATTPIQSEEEEEATTSNAISSSTSGENKHGDHERSTKRDKKADEKKKRGSASPTKPDKKVDKVDKPDSPSTSQETVKSNKTEDGSDNLEALIDKVVKNFTEKFPDIQVVERNGYRGMVTMHLPNKDVKWSEIFGYLEKNREKLQILSYSIAQTSLQEIFIKFAHDQK</sequence>
<feature type="compositionally biased region" description="Basic and acidic residues" evidence="9">
    <location>
        <begin position="1471"/>
        <end position="1492"/>
    </location>
</feature>
<dbReference type="FunFam" id="3.40.50.300:FF:000335">
    <property type="entry name" value="ATP binding cassette subfamily A member 5"/>
    <property type="match status" value="1"/>
</dbReference>
<keyword evidence="12" id="KW-1185">Reference proteome</keyword>
<comment type="similarity">
    <text evidence="2">Belongs to the ABC transporter superfamily. ABCA family.</text>
</comment>
<gene>
    <name evidence="13" type="primary">LOC115629354</name>
</gene>
<feature type="transmembrane region" description="Helical" evidence="10">
    <location>
        <begin position="7"/>
        <end position="28"/>
    </location>
</feature>
<dbReference type="CDD" id="cd03263">
    <property type="entry name" value="ABC_subfamily_A"/>
    <property type="match status" value="2"/>
</dbReference>
<dbReference type="SMART" id="SM00382">
    <property type="entry name" value="AAA"/>
    <property type="match status" value="2"/>
</dbReference>
<protein>
    <submittedName>
        <fullName evidence="13">ATP-binding cassette sub-family A member 3-like</fullName>
    </submittedName>
</protein>
<evidence type="ECO:0000313" key="12">
    <source>
        <dbReference type="Proteomes" id="UP000504634"/>
    </source>
</evidence>
<dbReference type="InterPro" id="IPR003439">
    <property type="entry name" value="ABC_transporter-like_ATP-bd"/>
</dbReference>
<evidence type="ECO:0000259" key="11">
    <source>
        <dbReference type="PROSITE" id="PS50893"/>
    </source>
</evidence>
<evidence type="ECO:0000313" key="13">
    <source>
        <dbReference type="RefSeq" id="XP_030381665.1"/>
    </source>
</evidence>
<dbReference type="InterPro" id="IPR017871">
    <property type="entry name" value="ABC_transporter-like_CS"/>
</dbReference>